<dbReference type="InterPro" id="IPR051723">
    <property type="entry name" value="Bact_OM_Invasion-Related"/>
</dbReference>
<dbReference type="EMBL" id="CP038008">
    <property type="protein sequence ID" value="QBY29383.1"/>
    <property type="molecule type" value="Genomic_DNA"/>
</dbReference>
<feature type="domain" description="Outer membrane protein beta-barrel" evidence="7">
    <location>
        <begin position="10"/>
        <end position="179"/>
    </location>
</feature>
<dbReference type="SUPFAM" id="SSF56925">
    <property type="entry name" value="OMPA-like"/>
    <property type="match status" value="1"/>
</dbReference>
<dbReference type="InterPro" id="IPR027385">
    <property type="entry name" value="Beta-barrel_OMP"/>
</dbReference>
<evidence type="ECO:0000256" key="3">
    <source>
        <dbReference type="ARBA" id="ARBA00022692"/>
    </source>
</evidence>
<dbReference type="InterPro" id="IPR011250">
    <property type="entry name" value="OMP/PagP_B-barrel"/>
</dbReference>
<keyword evidence="2" id="KW-1134">Transmembrane beta strand</keyword>
<evidence type="ECO:0000256" key="5">
    <source>
        <dbReference type="ARBA" id="ARBA00023136"/>
    </source>
</evidence>
<evidence type="ECO:0000256" key="6">
    <source>
        <dbReference type="SAM" id="SignalP"/>
    </source>
</evidence>
<keyword evidence="5" id="KW-0472">Membrane</keyword>
<keyword evidence="3" id="KW-0812">Transmembrane</keyword>
<dbReference type="AlphaFoldDB" id="A0A482PHD2"/>
<dbReference type="GO" id="GO:0044384">
    <property type="term" value="C:host outer membrane"/>
    <property type="evidence" value="ECO:0007669"/>
    <property type="project" value="InterPro"/>
</dbReference>
<dbReference type="InterPro" id="IPR000758">
    <property type="entry name" value="Enterovir_OMP"/>
</dbReference>
<dbReference type="PRINTS" id="PR00316">
    <property type="entry name" value="ENTEROVIROMP"/>
</dbReference>
<comment type="subcellular location">
    <subcellularLocation>
        <location evidence="1">Cell outer membrane</location>
        <topology evidence="1">Multi-pass membrane protein</topology>
    </subcellularLocation>
</comment>
<dbReference type="PANTHER" id="PTHR35892:SF2">
    <property type="entry name" value="OUTER MEMBRANE PROTEIN PAGN"/>
    <property type="match status" value="1"/>
</dbReference>
<reference evidence="8" key="1">
    <citation type="submission" date="2019-03" db="EMBL/GenBank/DDBJ databases">
        <title>Complete genome sequence of enteropathogenic Citrobacter rodentium strain DBS100.</title>
        <authorList>
            <person name="Popov G."/>
            <person name="Fiebig A."/>
            <person name="Shideler S."/>
            <person name="Coombes B."/>
            <person name="Savchenko A."/>
        </authorList>
    </citation>
    <scope>NUCLEOTIDE SEQUENCE</scope>
    <source>
        <strain evidence="8">DBS100</strain>
    </source>
</reference>
<gene>
    <name evidence="8" type="ORF">E2R62_11275</name>
</gene>
<keyword evidence="4 6" id="KW-0732">Signal</keyword>
<organism evidence="8">
    <name type="scientific">Citrobacter rodentium</name>
    <dbReference type="NCBI Taxonomy" id="67825"/>
    <lineage>
        <taxon>Bacteria</taxon>
        <taxon>Pseudomonadati</taxon>
        <taxon>Pseudomonadota</taxon>
        <taxon>Gammaproteobacteria</taxon>
        <taxon>Enterobacterales</taxon>
        <taxon>Enterobacteriaceae</taxon>
        <taxon>Citrobacter</taxon>
    </lineage>
</organism>
<feature type="chain" id="PRO_5019839100" description="Outer membrane protein beta-barrel domain-containing protein" evidence="6">
    <location>
        <begin position="24"/>
        <end position="179"/>
    </location>
</feature>
<dbReference type="Gene3D" id="2.40.160.20">
    <property type="match status" value="1"/>
</dbReference>
<evidence type="ECO:0000256" key="1">
    <source>
        <dbReference type="ARBA" id="ARBA00004571"/>
    </source>
</evidence>
<dbReference type="PROSITE" id="PS00694">
    <property type="entry name" value="ENT_VIR_OMP_1"/>
    <property type="match status" value="1"/>
</dbReference>
<accession>A0A482PHD2</accession>
<evidence type="ECO:0000256" key="2">
    <source>
        <dbReference type="ARBA" id="ARBA00022452"/>
    </source>
</evidence>
<dbReference type="OMA" id="LYGNVGM"/>
<proteinExistence type="predicted"/>
<name>A0A482PHD2_CITRO</name>
<evidence type="ECO:0000259" key="7">
    <source>
        <dbReference type="Pfam" id="PF13505"/>
    </source>
</evidence>
<dbReference type="GO" id="GO:0009279">
    <property type="term" value="C:cell outer membrane"/>
    <property type="evidence" value="ECO:0007669"/>
    <property type="project" value="UniProtKB-SubCell"/>
</dbReference>
<dbReference type="Pfam" id="PF13505">
    <property type="entry name" value="OMP_b-brl"/>
    <property type="match status" value="1"/>
</dbReference>
<evidence type="ECO:0000313" key="8">
    <source>
        <dbReference type="EMBL" id="QBY29383.1"/>
    </source>
</evidence>
<protein>
    <recommendedName>
        <fullName evidence="7">Outer membrane protein beta-barrel domain-containing protein</fullName>
    </recommendedName>
</protein>
<feature type="signal peptide" evidence="6">
    <location>
        <begin position="1"/>
        <end position="23"/>
    </location>
</feature>
<dbReference type="PANTHER" id="PTHR35892">
    <property type="entry name" value="OUTER MEMBRANE PROTEIN PAGN-RELATED"/>
    <property type="match status" value="1"/>
</dbReference>
<evidence type="ECO:0000256" key="4">
    <source>
        <dbReference type="ARBA" id="ARBA00022729"/>
    </source>
</evidence>
<dbReference type="RefSeq" id="WP_012907070.1">
    <property type="nucleotide sequence ID" value="NZ_CAJTBI010000062.1"/>
</dbReference>
<sequence length="179" mass="19787">MLSRVCGAAVIGLTLFTTHQSFAAGSHTISLGYAQTHLSALKNSQSKDLHGFNIKYRYEVNERWGFIGAFTAAQEEVEHYTWQSAKLKKAGSDTVDYESIMFGPAYRFNDYLSLYGNVGMGRMKIKNNHANASTDDSFAYGAGVIFNPLASLTLDLSWEAARFFSVDADTFGVSVGYRF</sequence>